<dbReference type="Pfam" id="PF01565">
    <property type="entry name" value="FAD_binding_4"/>
    <property type="match status" value="1"/>
</dbReference>
<dbReference type="InterPro" id="IPR006094">
    <property type="entry name" value="Oxid_FAD_bind_N"/>
</dbReference>
<accession>A0A074MDT0</accession>
<dbReference type="SUPFAM" id="SSF55103">
    <property type="entry name" value="FAD-linked oxidases, C-terminal domain"/>
    <property type="match status" value="1"/>
</dbReference>
<keyword evidence="10" id="KW-1185">Reference proteome</keyword>
<evidence type="ECO:0000256" key="7">
    <source>
        <dbReference type="ARBA" id="ARBA00038897"/>
    </source>
</evidence>
<dbReference type="KEGG" id="elq:Ga0102493_111598"/>
<proteinExistence type="inferred from homology"/>
<dbReference type="FunFam" id="1.10.45.10:FF:000001">
    <property type="entry name" value="D-lactate dehydrogenase mitochondrial"/>
    <property type="match status" value="1"/>
</dbReference>
<evidence type="ECO:0000313" key="9">
    <source>
        <dbReference type="EMBL" id="KEO90008.1"/>
    </source>
</evidence>
<comment type="cofactor">
    <cofactor evidence="1">
        <name>FAD</name>
        <dbReference type="ChEBI" id="CHEBI:57692"/>
    </cofactor>
</comment>
<organism evidence="9 10">
    <name type="scientific">Erythrobacter litoralis</name>
    <dbReference type="NCBI Taxonomy" id="39960"/>
    <lineage>
        <taxon>Bacteria</taxon>
        <taxon>Pseudomonadati</taxon>
        <taxon>Pseudomonadota</taxon>
        <taxon>Alphaproteobacteria</taxon>
        <taxon>Sphingomonadales</taxon>
        <taxon>Erythrobacteraceae</taxon>
        <taxon>Erythrobacter/Porphyrobacter group</taxon>
        <taxon>Erythrobacter</taxon>
    </lineage>
</organism>
<keyword evidence="4" id="KW-0274">FAD</keyword>
<dbReference type="AlphaFoldDB" id="A0A074MDT0"/>
<evidence type="ECO:0000256" key="5">
    <source>
        <dbReference type="ARBA" id="ARBA00022946"/>
    </source>
</evidence>
<dbReference type="GO" id="GO:1903457">
    <property type="term" value="P:lactate catabolic process"/>
    <property type="evidence" value="ECO:0007669"/>
    <property type="project" value="TreeGrafter"/>
</dbReference>
<dbReference type="Proteomes" id="UP000027866">
    <property type="component" value="Unassembled WGS sequence"/>
</dbReference>
<dbReference type="PATRIC" id="fig|39960.10.peg.681"/>
<dbReference type="InterPro" id="IPR036318">
    <property type="entry name" value="FAD-bd_PCMH-like_sf"/>
</dbReference>
<feature type="domain" description="FAD-binding PCMH-type" evidence="8">
    <location>
        <begin position="46"/>
        <end position="223"/>
    </location>
</feature>
<dbReference type="Gene3D" id="3.30.70.2740">
    <property type="match status" value="1"/>
</dbReference>
<dbReference type="GO" id="GO:0004458">
    <property type="term" value="F:D-lactate dehydrogenase (cytochrome) activity"/>
    <property type="evidence" value="ECO:0007669"/>
    <property type="project" value="UniProtKB-EC"/>
</dbReference>
<protein>
    <recommendedName>
        <fullName evidence="7">D-lactate dehydrogenase (cytochrome)</fullName>
        <ecNumber evidence="7">1.1.2.4</ecNumber>
    </recommendedName>
</protein>
<dbReference type="SUPFAM" id="SSF56176">
    <property type="entry name" value="FAD-binding/transporter-associated domain-like"/>
    <property type="match status" value="1"/>
</dbReference>
<dbReference type="InterPro" id="IPR016164">
    <property type="entry name" value="FAD-linked_Oxase-like_C"/>
</dbReference>
<sequence length="469" mass="48898">MATAAQDPGRAEPAAALAALEGRFRDRLQLGQAIREQHGAIEGMVGGGIPDAVLFAASTEDVAAAVALCAQHGLPVIAHGAGSSLEGQLAAVHGGLSIDLTQMNRVLEINQGDLDVRVEAGVTREALNEELRDQGLFFPLDPGANATLGGMAATRASGTNAVRYGTMREVTLGLTVVTATGEIIRTGTRARKSAAGYDLTRLFVGSEGTLGIITELSLRVFGIPEEIASAVVQFDELAPAVEAVMLMMQLGLPLARIELLDEVQMGACIAFSDLTEFRAAPTLFIEFHGSPAAVAEQVETVRSMVDDFGGGDLMFATQTEDRNRLWKARHNAWFAAKSLRPGAEAFATDACVPISRLAEAVAAAKTEADAAGLVAPLVGHVGDGNFHMLLLFDPASPEEEKRAHALSDAIARIAIGLGGTATGEHGIGLHKLSTMETEHGAGSLKVMAQIKQALDPLGILNPGKTVPSP</sequence>
<keyword evidence="3" id="KW-0285">Flavoprotein</keyword>
<dbReference type="EC" id="1.1.2.4" evidence="7"/>
<gene>
    <name evidence="9" type="ORF">EH32_03190</name>
</gene>
<evidence type="ECO:0000313" key="10">
    <source>
        <dbReference type="Proteomes" id="UP000027866"/>
    </source>
</evidence>
<dbReference type="GO" id="GO:0071949">
    <property type="term" value="F:FAD binding"/>
    <property type="evidence" value="ECO:0007669"/>
    <property type="project" value="InterPro"/>
</dbReference>
<dbReference type="GO" id="GO:0008720">
    <property type="term" value="F:D-lactate dehydrogenase (NAD+) activity"/>
    <property type="evidence" value="ECO:0007669"/>
    <property type="project" value="TreeGrafter"/>
</dbReference>
<evidence type="ECO:0000256" key="1">
    <source>
        <dbReference type="ARBA" id="ARBA00001974"/>
    </source>
</evidence>
<dbReference type="RefSeq" id="WP_034906319.1">
    <property type="nucleotide sequence ID" value="NZ_CP017057.1"/>
</dbReference>
<dbReference type="PROSITE" id="PS51387">
    <property type="entry name" value="FAD_PCMH"/>
    <property type="match status" value="1"/>
</dbReference>
<evidence type="ECO:0000256" key="3">
    <source>
        <dbReference type="ARBA" id="ARBA00022630"/>
    </source>
</evidence>
<keyword evidence="6" id="KW-0560">Oxidoreductase</keyword>
<evidence type="ECO:0000256" key="4">
    <source>
        <dbReference type="ARBA" id="ARBA00022827"/>
    </source>
</evidence>
<comment type="similarity">
    <text evidence="2">Belongs to the FAD-binding oxidoreductase/transferase type 4 family.</text>
</comment>
<evidence type="ECO:0000256" key="2">
    <source>
        <dbReference type="ARBA" id="ARBA00008000"/>
    </source>
</evidence>
<evidence type="ECO:0000259" key="8">
    <source>
        <dbReference type="PROSITE" id="PS51387"/>
    </source>
</evidence>
<name>A0A074MDT0_9SPHN</name>
<dbReference type="InterPro" id="IPR016166">
    <property type="entry name" value="FAD-bd_PCMH"/>
</dbReference>
<dbReference type="Gene3D" id="1.10.45.10">
    <property type="entry name" value="Vanillyl-alcohol Oxidase, Chain A, domain 4"/>
    <property type="match status" value="1"/>
</dbReference>
<dbReference type="InterPro" id="IPR016169">
    <property type="entry name" value="FAD-bd_PCMH_sub2"/>
</dbReference>
<dbReference type="InterPro" id="IPR016171">
    <property type="entry name" value="Vanillyl_alc_oxidase_C-sub2"/>
</dbReference>
<dbReference type="FunFam" id="3.30.465.10:FF:000016">
    <property type="entry name" value="probable D-lactate dehydrogenase, mitochondrial"/>
    <property type="match status" value="1"/>
</dbReference>
<dbReference type="PANTHER" id="PTHR11748:SF111">
    <property type="entry name" value="D-LACTATE DEHYDROGENASE, MITOCHONDRIAL-RELATED"/>
    <property type="match status" value="1"/>
</dbReference>
<dbReference type="EMBL" id="JMIX01000013">
    <property type="protein sequence ID" value="KEO90008.1"/>
    <property type="molecule type" value="Genomic_DNA"/>
</dbReference>
<dbReference type="OrthoDB" id="9811557at2"/>
<dbReference type="InterPro" id="IPR004113">
    <property type="entry name" value="FAD-bd_oxidored_4_C"/>
</dbReference>
<reference evidence="9 10" key="1">
    <citation type="submission" date="2014-04" db="EMBL/GenBank/DDBJ databases">
        <title>A comprehensive comparison of genomes of Erythrobacter spp. Strains.</title>
        <authorList>
            <person name="Zheng Q."/>
        </authorList>
    </citation>
    <scope>NUCLEOTIDE SEQUENCE [LARGE SCALE GENOMIC DNA]</scope>
    <source>
        <strain evidence="9 10">DSM 8509</strain>
    </source>
</reference>
<comment type="caution">
    <text evidence="9">The sequence shown here is derived from an EMBL/GenBank/DDBJ whole genome shotgun (WGS) entry which is preliminary data.</text>
</comment>
<dbReference type="Gene3D" id="3.30.465.10">
    <property type="match status" value="1"/>
</dbReference>
<evidence type="ECO:0000256" key="6">
    <source>
        <dbReference type="ARBA" id="ARBA00023002"/>
    </source>
</evidence>
<dbReference type="PANTHER" id="PTHR11748">
    <property type="entry name" value="D-LACTATE DEHYDROGENASE"/>
    <property type="match status" value="1"/>
</dbReference>
<dbReference type="FunFam" id="3.30.70.2740:FF:000001">
    <property type="entry name" value="D-lactate dehydrogenase mitochondrial"/>
    <property type="match status" value="1"/>
</dbReference>
<keyword evidence="5" id="KW-0809">Transit peptide</keyword>
<dbReference type="Pfam" id="PF02913">
    <property type="entry name" value="FAD-oxidase_C"/>
    <property type="match status" value="1"/>
</dbReference>